<feature type="binding site" evidence="10">
    <location>
        <position position="73"/>
    </location>
    <ligand>
        <name>Na(+)</name>
        <dbReference type="ChEBI" id="CHEBI:29101"/>
        <note>structural</note>
    </ligand>
</feature>
<evidence type="ECO:0000256" key="5">
    <source>
        <dbReference type="ARBA" id="ARBA00023136"/>
    </source>
</evidence>
<keyword evidence="12" id="KW-1185">Reference proteome</keyword>
<evidence type="ECO:0000313" key="11">
    <source>
        <dbReference type="EMBL" id="GGE39549.1"/>
    </source>
</evidence>
<comment type="function">
    <text evidence="9 10">Fluoride-specific ion channel. Important for reducing fluoride concentration in the cell, thus reducing its toxicity.</text>
</comment>
<evidence type="ECO:0000256" key="6">
    <source>
        <dbReference type="ARBA" id="ARBA00023303"/>
    </source>
</evidence>
<keyword evidence="10" id="KW-0915">Sodium</keyword>
<evidence type="ECO:0000256" key="10">
    <source>
        <dbReference type="HAMAP-Rule" id="MF_00454"/>
    </source>
</evidence>
<keyword evidence="3 10" id="KW-0812">Transmembrane</keyword>
<feature type="transmembrane region" description="Helical" evidence="10">
    <location>
        <begin position="93"/>
        <end position="114"/>
    </location>
</feature>
<name>A0A8J2YEZ3_9BACL</name>
<keyword evidence="6 10" id="KW-0407">Ion channel</keyword>
<accession>A0A8J2YEZ3</accession>
<keyword evidence="4 10" id="KW-1133">Transmembrane helix</keyword>
<evidence type="ECO:0000256" key="4">
    <source>
        <dbReference type="ARBA" id="ARBA00022989"/>
    </source>
</evidence>
<comment type="catalytic activity">
    <reaction evidence="8">
        <text>fluoride(in) = fluoride(out)</text>
        <dbReference type="Rhea" id="RHEA:76159"/>
        <dbReference type="ChEBI" id="CHEBI:17051"/>
    </reaction>
    <physiologicalReaction direction="left-to-right" evidence="8">
        <dbReference type="Rhea" id="RHEA:76160"/>
    </physiologicalReaction>
</comment>
<keyword evidence="10" id="KW-0406">Ion transport</keyword>
<evidence type="ECO:0000256" key="2">
    <source>
        <dbReference type="ARBA" id="ARBA00022475"/>
    </source>
</evidence>
<evidence type="ECO:0000313" key="12">
    <source>
        <dbReference type="Proteomes" id="UP000628775"/>
    </source>
</evidence>
<keyword evidence="10" id="KW-0479">Metal-binding</keyword>
<feature type="binding site" evidence="10">
    <location>
        <position position="76"/>
    </location>
    <ligand>
        <name>Na(+)</name>
        <dbReference type="ChEBI" id="CHEBI:29101"/>
        <note>structural</note>
    </ligand>
</feature>
<reference evidence="11" key="1">
    <citation type="journal article" date="2014" name="Int. J. Syst. Evol. Microbiol.">
        <title>Complete genome sequence of Corynebacterium casei LMG S-19264T (=DSM 44701T), isolated from a smear-ripened cheese.</title>
        <authorList>
            <consortium name="US DOE Joint Genome Institute (JGI-PGF)"/>
            <person name="Walter F."/>
            <person name="Albersmeier A."/>
            <person name="Kalinowski J."/>
            <person name="Ruckert C."/>
        </authorList>
    </citation>
    <scope>NUCLEOTIDE SEQUENCE</scope>
    <source>
        <strain evidence="11">CGMCC 1.15371</strain>
    </source>
</reference>
<keyword evidence="5 10" id="KW-0472">Membrane</keyword>
<comment type="similarity">
    <text evidence="7 10">Belongs to the fluoride channel Fluc/FEX (TC 1.A.43) family.</text>
</comment>
<evidence type="ECO:0000256" key="8">
    <source>
        <dbReference type="ARBA" id="ARBA00035585"/>
    </source>
</evidence>
<dbReference type="GO" id="GO:0005886">
    <property type="term" value="C:plasma membrane"/>
    <property type="evidence" value="ECO:0007669"/>
    <property type="project" value="UniProtKB-SubCell"/>
</dbReference>
<evidence type="ECO:0000256" key="3">
    <source>
        <dbReference type="ARBA" id="ARBA00022692"/>
    </source>
</evidence>
<dbReference type="AlphaFoldDB" id="A0A8J2YEZ3"/>
<dbReference type="PANTHER" id="PTHR28259">
    <property type="entry name" value="FLUORIDE EXPORT PROTEIN 1-RELATED"/>
    <property type="match status" value="1"/>
</dbReference>
<sequence>MVSIVVGFFGMIGALLRYELSDIGLWQGTTFPIGTLLCNLIGCLVLGWFNQSIKRSEKIHTNIKIGISTGLIGSFTTFSTFSVETIELFQKHHVSLGILYILVSLIGGWCFVFLGDKLGQRKHREVSQ</sequence>
<gene>
    <name evidence="11" type="primary">crcB1</name>
    <name evidence="10" type="synonym">crcB</name>
    <name evidence="10" type="synonym">fluC</name>
    <name evidence="11" type="ORF">GCM10011391_17950</name>
</gene>
<comment type="caution">
    <text evidence="11">The sequence shown here is derived from an EMBL/GenBank/DDBJ whole genome shotgun (WGS) entry which is preliminary data.</text>
</comment>
<dbReference type="Proteomes" id="UP000628775">
    <property type="component" value="Unassembled WGS sequence"/>
</dbReference>
<organism evidence="11 12">
    <name type="scientific">Pullulanibacillus camelliae</name>
    <dbReference type="NCBI Taxonomy" id="1707096"/>
    <lineage>
        <taxon>Bacteria</taxon>
        <taxon>Bacillati</taxon>
        <taxon>Bacillota</taxon>
        <taxon>Bacilli</taxon>
        <taxon>Bacillales</taxon>
        <taxon>Sporolactobacillaceae</taxon>
        <taxon>Pullulanibacillus</taxon>
    </lineage>
</organism>
<dbReference type="HAMAP" id="MF_00454">
    <property type="entry name" value="FluC"/>
    <property type="match status" value="1"/>
</dbReference>
<dbReference type="EMBL" id="BMIR01000007">
    <property type="protein sequence ID" value="GGE39549.1"/>
    <property type="molecule type" value="Genomic_DNA"/>
</dbReference>
<comment type="subcellular location">
    <subcellularLocation>
        <location evidence="1 10">Cell membrane</location>
        <topology evidence="1 10">Multi-pass membrane protein</topology>
    </subcellularLocation>
</comment>
<feature type="transmembrane region" description="Helical" evidence="10">
    <location>
        <begin position="61"/>
        <end position="81"/>
    </location>
</feature>
<evidence type="ECO:0000256" key="9">
    <source>
        <dbReference type="ARBA" id="ARBA00049940"/>
    </source>
</evidence>
<dbReference type="GO" id="GO:0140114">
    <property type="term" value="P:cellular detoxification of fluoride"/>
    <property type="evidence" value="ECO:0007669"/>
    <property type="project" value="UniProtKB-UniRule"/>
</dbReference>
<dbReference type="RefSeq" id="WP_188692462.1">
    <property type="nucleotide sequence ID" value="NZ_BMIR01000007.1"/>
</dbReference>
<dbReference type="Pfam" id="PF02537">
    <property type="entry name" value="CRCB"/>
    <property type="match status" value="1"/>
</dbReference>
<dbReference type="GO" id="GO:0046872">
    <property type="term" value="F:metal ion binding"/>
    <property type="evidence" value="ECO:0007669"/>
    <property type="project" value="UniProtKB-KW"/>
</dbReference>
<feature type="transmembrane region" description="Helical" evidence="10">
    <location>
        <begin position="31"/>
        <end position="49"/>
    </location>
</feature>
<evidence type="ECO:0000256" key="7">
    <source>
        <dbReference type="ARBA" id="ARBA00035120"/>
    </source>
</evidence>
<evidence type="ECO:0000256" key="1">
    <source>
        <dbReference type="ARBA" id="ARBA00004651"/>
    </source>
</evidence>
<keyword evidence="2 10" id="KW-1003">Cell membrane</keyword>
<proteinExistence type="inferred from homology"/>
<comment type="activity regulation">
    <text evidence="10">Na(+) is not transported, but it plays an essential structural role and its presence is essential for fluoride channel function.</text>
</comment>
<reference evidence="11" key="2">
    <citation type="submission" date="2020-09" db="EMBL/GenBank/DDBJ databases">
        <authorList>
            <person name="Sun Q."/>
            <person name="Zhou Y."/>
        </authorList>
    </citation>
    <scope>NUCLEOTIDE SEQUENCE</scope>
    <source>
        <strain evidence="11">CGMCC 1.15371</strain>
    </source>
</reference>
<dbReference type="GO" id="GO:0062054">
    <property type="term" value="F:fluoride channel activity"/>
    <property type="evidence" value="ECO:0007669"/>
    <property type="project" value="UniProtKB-UniRule"/>
</dbReference>
<protein>
    <recommendedName>
        <fullName evidence="10">Fluoride-specific ion channel FluC</fullName>
    </recommendedName>
</protein>
<dbReference type="InterPro" id="IPR003691">
    <property type="entry name" value="FluC"/>
</dbReference>
<dbReference type="NCBIfam" id="TIGR00494">
    <property type="entry name" value="crcB"/>
    <property type="match status" value="1"/>
</dbReference>
<dbReference type="PANTHER" id="PTHR28259:SF1">
    <property type="entry name" value="FLUORIDE EXPORT PROTEIN 1-RELATED"/>
    <property type="match status" value="1"/>
</dbReference>
<keyword evidence="10" id="KW-0813">Transport</keyword>